<evidence type="ECO:0000313" key="4">
    <source>
        <dbReference type="EMBL" id="AJH00847.1"/>
    </source>
</evidence>
<dbReference type="RefSeq" id="WP_041898814.1">
    <property type="nucleotide sequence ID" value="NZ_CP010086.2"/>
</dbReference>
<dbReference type="Proteomes" id="UP000031866">
    <property type="component" value="Chromosome"/>
</dbReference>
<dbReference type="SUPFAM" id="SSF58104">
    <property type="entry name" value="Methyl-accepting chemotaxis protein (MCP) signaling domain"/>
    <property type="match status" value="1"/>
</dbReference>
<dbReference type="InterPro" id="IPR004089">
    <property type="entry name" value="MCPsignal_dom"/>
</dbReference>
<dbReference type="AlphaFoldDB" id="A0A0B5QRH0"/>
<dbReference type="PANTHER" id="PTHR32089:SF112">
    <property type="entry name" value="LYSOZYME-LIKE PROTEIN-RELATED"/>
    <property type="match status" value="1"/>
</dbReference>
<evidence type="ECO:0000256" key="1">
    <source>
        <dbReference type="ARBA" id="ARBA00023224"/>
    </source>
</evidence>
<dbReference type="STRING" id="1520.LF65_04307"/>
<evidence type="ECO:0000313" key="6">
    <source>
        <dbReference type="Proteomes" id="UP000031866"/>
    </source>
</evidence>
<reference evidence="5" key="3">
    <citation type="submission" date="2020-05" db="EMBL/GenBank/DDBJ databases">
        <title>Genomic insights into acetone-butanol-ethanol (ABE) fermentation by sequencing solventogenic clostridia strains.</title>
        <authorList>
            <person name="Brown S."/>
        </authorList>
    </citation>
    <scope>NUCLEOTIDE SEQUENCE</scope>
    <source>
        <strain evidence="5">DJ126</strain>
    </source>
</reference>
<name>A0A0B5QRH0_CLOBE</name>
<dbReference type="PROSITE" id="PS50111">
    <property type="entry name" value="CHEMOTAXIS_TRANSDUC_2"/>
    <property type="match status" value="1"/>
</dbReference>
<protein>
    <submittedName>
        <fullName evidence="4 5">Chemotaxis protein</fullName>
    </submittedName>
</protein>
<organism evidence="4 6">
    <name type="scientific">Clostridium beijerinckii</name>
    <name type="common">Clostridium MP</name>
    <dbReference type="NCBI Taxonomy" id="1520"/>
    <lineage>
        <taxon>Bacteria</taxon>
        <taxon>Bacillati</taxon>
        <taxon>Bacillota</taxon>
        <taxon>Clostridia</taxon>
        <taxon>Eubacteriales</taxon>
        <taxon>Clostridiaceae</taxon>
        <taxon>Clostridium</taxon>
    </lineage>
</organism>
<sequence length="281" mass="30655">MGYKEHLTENLTDEEILRAFSIVLPYLNDLSRDDTAFGLTDTEKYIEYEDPKGFQLQLRAGSEPLDVIKDSLRSGRLEKGDTNVAGKEIKVISIPIRNSKGKIIGTISDGIDLNDTTRLVNSVSEISESLDQVSKSVSELANSASNFALTGQKTLKQAQDVMETSKKTSDAIEIIKSIADQTNLLGLNAAIESARAGEHGKGFNVVSTEIRKLASQSKESTRTINDIVINMNQSINTIIGAVNESASESEEQAAAIEEISATIESINANLKRLNEFIERFA</sequence>
<dbReference type="GO" id="GO:0007165">
    <property type="term" value="P:signal transduction"/>
    <property type="evidence" value="ECO:0007669"/>
    <property type="project" value="UniProtKB-KW"/>
</dbReference>
<feature type="domain" description="Methyl-accepting transducer" evidence="3">
    <location>
        <begin position="118"/>
        <end position="281"/>
    </location>
</feature>
<dbReference type="EMBL" id="JABSXK010000001">
    <property type="protein sequence ID" value="NRV10369.1"/>
    <property type="molecule type" value="Genomic_DNA"/>
</dbReference>
<dbReference type="GO" id="GO:0016020">
    <property type="term" value="C:membrane"/>
    <property type="evidence" value="ECO:0007669"/>
    <property type="project" value="InterPro"/>
</dbReference>
<reference evidence="4" key="2">
    <citation type="submission" date="2016-02" db="EMBL/GenBank/DDBJ databases">
        <title>Genome sequence of Clostridium beijerinckii strain 59B.</title>
        <authorList>
            <person name="Little G.T."/>
            <person name="Minton N.P."/>
        </authorList>
    </citation>
    <scope>NUCLEOTIDE SEQUENCE</scope>
    <source>
        <strain evidence="4">NCIMB 14988</strain>
    </source>
</reference>
<keyword evidence="1 2" id="KW-0807">Transducer</keyword>
<gene>
    <name evidence="5" type="ORF">DFH45_003332</name>
    <name evidence="4" type="ORF">LF65_04307</name>
</gene>
<dbReference type="Gene3D" id="1.10.287.950">
    <property type="entry name" value="Methyl-accepting chemotaxis protein"/>
    <property type="match status" value="1"/>
</dbReference>
<accession>A0A0B5QRH0</accession>
<dbReference type="Pfam" id="PF00015">
    <property type="entry name" value="MCPsignal"/>
    <property type="match status" value="1"/>
</dbReference>
<proteinExistence type="predicted"/>
<reference evidence="6" key="1">
    <citation type="submission" date="2014-12" db="EMBL/GenBank/DDBJ databases">
        <title>Genome sequence of Clostridium beijerinckii strain 59B.</title>
        <authorList>
            <person name="Little G.T."/>
            <person name="Minton N.P."/>
        </authorList>
    </citation>
    <scope>NUCLEOTIDE SEQUENCE [LARGE SCALE GENOMIC DNA]</scope>
    <source>
        <strain evidence="6">59B</strain>
    </source>
</reference>
<dbReference type="SMART" id="SM00283">
    <property type="entry name" value="MA"/>
    <property type="match status" value="1"/>
</dbReference>
<evidence type="ECO:0000256" key="2">
    <source>
        <dbReference type="PROSITE-ProRule" id="PRU00284"/>
    </source>
</evidence>
<dbReference type="KEGG" id="cbei:LF65_04307"/>
<dbReference type="EMBL" id="CP010086">
    <property type="protein sequence ID" value="AJH00847.1"/>
    <property type="molecule type" value="Genomic_DNA"/>
</dbReference>
<dbReference type="Proteomes" id="UP000821656">
    <property type="component" value="Unassembled WGS sequence"/>
</dbReference>
<dbReference type="OrthoDB" id="9807021at2"/>
<evidence type="ECO:0000313" key="5">
    <source>
        <dbReference type="EMBL" id="NRV10369.1"/>
    </source>
</evidence>
<evidence type="ECO:0000259" key="3">
    <source>
        <dbReference type="PROSITE" id="PS50111"/>
    </source>
</evidence>
<dbReference type="PANTHER" id="PTHR32089">
    <property type="entry name" value="METHYL-ACCEPTING CHEMOTAXIS PROTEIN MCPB"/>
    <property type="match status" value="1"/>
</dbReference>